<comment type="function">
    <text evidence="7">Catalyzes the methyl esterification of L-isoaspartyl residues in peptides and proteins that result from spontaneous decomposition of normal L-aspartyl and L-asparaginyl residues. It plays a role in the repair and/or degradation of damaged proteins.</text>
</comment>
<dbReference type="RefSeq" id="WP_377004788.1">
    <property type="nucleotide sequence ID" value="NZ_JBHSGG010000031.1"/>
</dbReference>
<evidence type="ECO:0000256" key="4">
    <source>
        <dbReference type="ARBA" id="ARBA00022603"/>
    </source>
</evidence>
<evidence type="ECO:0000256" key="2">
    <source>
        <dbReference type="ARBA" id="ARBA00005369"/>
    </source>
</evidence>
<protein>
    <recommendedName>
        <fullName evidence="7">Protein-L-isoaspartate O-methyltransferase</fullName>
        <ecNumber evidence="7">2.1.1.77</ecNumber>
    </recommendedName>
    <alternativeName>
        <fullName evidence="7">L-isoaspartyl protein carboxyl methyltransferase</fullName>
    </alternativeName>
    <alternativeName>
        <fullName evidence="7">Protein L-isoaspartyl methyltransferase</fullName>
    </alternativeName>
    <alternativeName>
        <fullName evidence="7">Protein-beta-aspartate methyltransferase</fullName>
        <shortName evidence="7">PIMT</shortName>
    </alternativeName>
</protein>
<evidence type="ECO:0000256" key="5">
    <source>
        <dbReference type="ARBA" id="ARBA00022679"/>
    </source>
</evidence>
<reference evidence="9" key="1">
    <citation type="journal article" date="2019" name="Int. J. Syst. Evol. Microbiol.">
        <title>The Global Catalogue of Microorganisms (GCM) 10K type strain sequencing project: providing services to taxonomists for standard genome sequencing and annotation.</title>
        <authorList>
            <consortium name="The Broad Institute Genomics Platform"/>
            <consortium name="The Broad Institute Genome Sequencing Center for Infectious Disease"/>
            <person name="Wu L."/>
            <person name="Ma J."/>
        </authorList>
    </citation>
    <scope>NUCLEOTIDE SEQUENCE [LARGE SCALE GENOMIC DNA]</scope>
    <source>
        <strain evidence="9">CGMCC 1.13574</strain>
    </source>
</reference>
<dbReference type="Gene3D" id="3.40.50.150">
    <property type="entry name" value="Vaccinia Virus protein VP39"/>
    <property type="match status" value="1"/>
</dbReference>
<dbReference type="CDD" id="cd02440">
    <property type="entry name" value="AdoMet_MTases"/>
    <property type="match status" value="1"/>
</dbReference>
<keyword evidence="5 7" id="KW-0808">Transferase</keyword>
<dbReference type="GO" id="GO:0004719">
    <property type="term" value="F:protein-L-isoaspartate (D-aspartate) O-methyltransferase activity"/>
    <property type="evidence" value="ECO:0007669"/>
    <property type="project" value="UniProtKB-EC"/>
</dbReference>
<gene>
    <name evidence="7" type="primary">pcm</name>
    <name evidence="8" type="ORF">ACFO3Q_11255</name>
</gene>
<evidence type="ECO:0000313" key="9">
    <source>
        <dbReference type="Proteomes" id="UP001595892"/>
    </source>
</evidence>
<dbReference type="NCBIfam" id="TIGR00080">
    <property type="entry name" value="pimt"/>
    <property type="match status" value="1"/>
</dbReference>
<dbReference type="EC" id="2.1.1.77" evidence="7"/>
<evidence type="ECO:0000256" key="6">
    <source>
        <dbReference type="ARBA" id="ARBA00022691"/>
    </source>
</evidence>
<comment type="catalytic activity">
    <reaction evidence="7">
        <text>[protein]-L-isoaspartate + S-adenosyl-L-methionine = [protein]-L-isoaspartate alpha-methyl ester + S-adenosyl-L-homocysteine</text>
        <dbReference type="Rhea" id="RHEA:12705"/>
        <dbReference type="Rhea" id="RHEA-COMP:12143"/>
        <dbReference type="Rhea" id="RHEA-COMP:12144"/>
        <dbReference type="ChEBI" id="CHEBI:57856"/>
        <dbReference type="ChEBI" id="CHEBI:59789"/>
        <dbReference type="ChEBI" id="CHEBI:90596"/>
        <dbReference type="ChEBI" id="CHEBI:90598"/>
        <dbReference type="EC" id="2.1.1.77"/>
    </reaction>
</comment>
<dbReference type="Pfam" id="PF01135">
    <property type="entry name" value="PCMT"/>
    <property type="match status" value="1"/>
</dbReference>
<keyword evidence="6 7" id="KW-0949">S-adenosyl-L-methionine</keyword>
<dbReference type="Proteomes" id="UP001595892">
    <property type="component" value="Unassembled WGS sequence"/>
</dbReference>
<name>A0ABV9NKE7_9GAMM</name>
<dbReference type="PANTHER" id="PTHR11579">
    <property type="entry name" value="PROTEIN-L-ISOASPARTATE O-METHYLTRANSFERASE"/>
    <property type="match status" value="1"/>
</dbReference>
<dbReference type="PANTHER" id="PTHR11579:SF0">
    <property type="entry name" value="PROTEIN-L-ISOASPARTATE(D-ASPARTATE) O-METHYLTRANSFERASE"/>
    <property type="match status" value="1"/>
</dbReference>
<proteinExistence type="inferred from homology"/>
<evidence type="ECO:0000313" key="8">
    <source>
        <dbReference type="EMBL" id="MFC4728747.1"/>
    </source>
</evidence>
<keyword evidence="9" id="KW-1185">Reference proteome</keyword>
<comment type="similarity">
    <text evidence="2 7">Belongs to the methyltransferase superfamily. L-isoaspartyl/D-aspartyl protein methyltransferase family.</text>
</comment>
<dbReference type="HAMAP" id="MF_00090">
    <property type="entry name" value="PIMT"/>
    <property type="match status" value="1"/>
</dbReference>
<dbReference type="SUPFAM" id="SSF53335">
    <property type="entry name" value="S-adenosyl-L-methionine-dependent methyltransferases"/>
    <property type="match status" value="1"/>
</dbReference>
<dbReference type="EMBL" id="JBHSGG010000031">
    <property type="protein sequence ID" value="MFC4728747.1"/>
    <property type="molecule type" value="Genomic_DNA"/>
</dbReference>
<evidence type="ECO:0000256" key="7">
    <source>
        <dbReference type="HAMAP-Rule" id="MF_00090"/>
    </source>
</evidence>
<evidence type="ECO:0000256" key="3">
    <source>
        <dbReference type="ARBA" id="ARBA00022490"/>
    </source>
</evidence>
<feature type="active site" evidence="7">
    <location>
        <position position="75"/>
    </location>
</feature>
<organism evidence="8 9">
    <name type="scientific">Coralloluteibacterium thermophilum</name>
    <dbReference type="NCBI Taxonomy" id="2707049"/>
    <lineage>
        <taxon>Bacteria</taxon>
        <taxon>Pseudomonadati</taxon>
        <taxon>Pseudomonadota</taxon>
        <taxon>Gammaproteobacteria</taxon>
        <taxon>Lysobacterales</taxon>
        <taxon>Lysobacteraceae</taxon>
        <taxon>Coralloluteibacterium</taxon>
    </lineage>
</organism>
<evidence type="ECO:0000256" key="1">
    <source>
        <dbReference type="ARBA" id="ARBA00004496"/>
    </source>
</evidence>
<sequence>MMSRFNSRPEARGLGMTSQRARDRLIERLREAGIRDERVLVAMGTVPRHLFIDEALASRAYEDTALPIGNGQTISQPWVVARMTEALLEAPPVGQDVPRRVLEVGTGSGYQAAVLAALGIEVYSVERIDELLRQARRRLRKLGLEVRTRHDDGRIGWSEHAPFDAIIVTAAGAMIDPQLLAQLGDGGTLVAPVGGAGGQQLLRLRRQGDRIEQVSLGTVVFVPLLAGTVSA</sequence>
<dbReference type="InterPro" id="IPR000682">
    <property type="entry name" value="PCMT"/>
</dbReference>
<accession>A0ABV9NKE7</accession>
<comment type="subcellular location">
    <subcellularLocation>
        <location evidence="1 7">Cytoplasm</location>
    </subcellularLocation>
</comment>
<keyword evidence="3 7" id="KW-0963">Cytoplasm</keyword>
<dbReference type="InterPro" id="IPR029063">
    <property type="entry name" value="SAM-dependent_MTases_sf"/>
</dbReference>
<dbReference type="NCBIfam" id="NF001453">
    <property type="entry name" value="PRK00312.1"/>
    <property type="match status" value="1"/>
</dbReference>
<dbReference type="GO" id="GO:0032259">
    <property type="term" value="P:methylation"/>
    <property type="evidence" value="ECO:0007669"/>
    <property type="project" value="UniProtKB-KW"/>
</dbReference>
<comment type="caution">
    <text evidence="8">The sequence shown here is derived from an EMBL/GenBank/DDBJ whole genome shotgun (WGS) entry which is preliminary data.</text>
</comment>
<dbReference type="PROSITE" id="PS01279">
    <property type="entry name" value="PCMT"/>
    <property type="match status" value="1"/>
</dbReference>
<keyword evidence="4 7" id="KW-0489">Methyltransferase</keyword>